<proteinExistence type="predicted"/>
<dbReference type="AlphaFoldDB" id="A0A382N1M3"/>
<dbReference type="EMBL" id="UINC01096492">
    <property type="protein sequence ID" value="SVC53421.1"/>
    <property type="molecule type" value="Genomic_DNA"/>
</dbReference>
<reference evidence="1" key="1">
    <citation type="submission" date="2018-05" db="EMBL/GenBank/DDBJ databases">
        <authorList>
            <person name="Lanie J.A."/>
            <person name="Ng W.-L."/>
            <person name="Kazmierczak K.M."/>
            <person name="Andrzejewski T.M."/>
            <person name="Davidsen T.M."/>
            <person name="Wayne K.J."/>
            <person name="Tettelin H."/>
            <person name="Glass J.I."/>
            <person name="Rusch D."/>
            <person name="Podicherti R."/>
            <person name="Tsui H.-C.T."/>
            <person name="Winkler M.E."/>
        </authorList>
    </citation>
    <scope>NUCLEOTIDE SEQUENCE</scope>
</reference>
<organism evidence="1">
    <name type="scientific">marine metagenome</name>
    <dbReference type="NCBI Taxonomy" id="408172"/>
    <lineage>
        <taxon>unclassified sequences</taxon>
        <taxon>metagenomes</taxon>
        <taxon>ecological metagenomes</taxon>
    </lineage>
</organism>
<evidence type="ECO:0000313" key="1">
    <source>
        <dbReference type="EMBL" id="SVC53421.1"/>
    </source>
</evidence>
<sequence length="86" mass="9380">MDINKEYFNDKSEAEKLRNVSSLVNSIVNAEPEKTLKVEAGVGEGDGVEELPEVDPLVDLVGKAISKGRPKGFFMQGVQTDDNTKL</sequence>
<gene>
    <name evidence="1" type="ORF">METZ01_LOCUS306275</name>
</gene>
<protein>
    <submittedName>
        <fullName evidence="1">Uncharacterized protein</fullName>
    </submittedName>
</protein>
<accession>A0A382N1M3</accession>
<name>A0A382N1M3_9ZZZZ</name>